<evidence type="ECO:0008006" key="3">
    <source>
        <dbReference type="Google" id="ProtNLM"/>
    </source>
</evidence>
<organism evidence="1 2">
    <name type="scientific">Hymenobacter duratus</name>
    <dbReference type="NCBI Taxonomy" id="2771356"/>
    <lineage>
        <taxon>Bacteria</taxon>
        <taxon>Pseudomonadati</taxon>
        <taxon>Bacteroidota</taxon>
        <taxon>Cytophagia</taxon>
        <taxon>Cytophagales</taxon>
        <taxon>Hymenobacteraceae</taxon>
        <taxon>Hymenobacter</taxon>
    </lineage>
</organism>
<accession>A0ABR8JHT8</accession>
<reference evidence="1 2" key="1">
    <citation type="submission" date="2020-09" db="EMBL/GenBank/DDBJ databases">
        <authorList>
            <person name="Kim M.K."/>
        </authorList>
    </citation>
    <scope>NUCLEOTIDE SEQUENCE [LARGE SCALE GENOMIC DNA]</scope>
    <source>
        <strain evidence="1 2">BT646</strain>
    </source>
</reference>
<evidence type="ECO:0000313" key="1">
    <source>
        <dbReference type="EMBL" id="MBD2714374.1"/>
    </source>
</evidence>
<name>A0ABR8JHT8_9BACT</name>
<dbReference type="Proteomes" id="UP000642468">
    <property type="component" value="Unassembled WGS sequence"/>
</dbReference>
<dbReference type="RefSeq" id="WP_190783460.1">
    <property type="nucleotide sequence ID" value="NZ_JACWZZ010000001.1"/>
</dbReference>
<evidence type="ECO:0000313" key="2">
    <source>
        <dbReference type="Proteomes" id="UP000642468"/>
    </source>
</evidence>
<comment type="caution">
    <text evidence="1">The sequence shown here is derived from an EMBL/GenBank/DDBJ whole genome shotgun (WGS) entry which is preliminary data.</text>
</comment>
<proteinExistence type="predicted"/>
<sequence>MNYHHYDYSNPTSQRILQEFEHRHASVFEQAKTRWNVRTREFLREIIRVRLLDSGPELYGGKAAPIPVAISLRPDNNGQFLRLVDAYYPRLDFLEFIRMRAFLDAAAPVQPDFQHPEAPTEAFAATLDYARQVAGRFQLEEVISTLFTQMFQEGNDVFGSYLLRDSRIELYYVPLLVFATLRQIDPAALYAVVLAHELAHAYTHVGRDIDGRYWQGFAHADLYVAEGLAQYYTERFVQHYPELEPAYRTLLAAQSGPYLAHLAWHPRYDHETVRRTLIETRRHPQPLSLPEFEAHLVRTQRGSTVPVAQTI</sequence>
<protein>
    <recommendedName>
        <fullName evidence="3">Peptidase M48 domain-containing protein</fullName>
    </recommendedName>
</protein>
<dbReference type="EMBL" id="JACWZZ010000001">
    <property type="protein sequence ID" value="MBD2714374.1"/>
    <property type="molecule type" value="Genomic_DNA"/>
</dbReference>
<keyword evidence="2" id="KW-1185">Reference proteome</keyword>
<gene>
    <name evidence="1" type="ORF">IC231_04930</name>
</gene>